<evidence type="ECO:0000313" key="6">
    <source>
        <dbReference type="Proteomes" id="UP000245081"/>
    </source>
</evidence>
<dbReference type="PROSITE" id="PS51257">
    <property type="entry name" value="PROKAR_LIPOPROTEIN"/>
    <property type="match status" value="1"/>
</dbReference>
<dbReference type="SUPFAM" id="SSF111369">
    <property type="entry name" value="HlyD-like secretion proteins"/>
    <property type="match status" value="1"/>
</dbReference>
<dbReference type="InterPro" id="IPR006143">
    <property type="entry name" value="RND_pump_MFP"/>
</dbReference>
<keyword evidence="6" id="KW-1185">Reference proteome</keyword>
<dbReference type="GO" id="GO:1990281">
    <property type="term" value="C:efflux pump complex"/>
    <property type="evidence" value="ECO:0007669"/>
    <property type="project" value="TreeGrafter"/>
</dbReference>
<evidence type="ECO:0000256" key="1">
    <source>
        <dbReference type="ARBA" id="ARBA00009477"/>
    </source>
</evidence>
<comment type="similarity">
    <text evidence="1">Belongs to the membrane fusion protein (MFP) (TC 8.A.1) family.</text>
</comment>
<dbReference type="Proteomes" id="UP000245081">
    <property type="component" value="Unassembled WGS sequence"/>
</dbReference>
<name>A0A2R5F2W4_9PROT</name>
<feature type="coiled-coil region" evidence="2">
    <location>
        <begin position="139"/>
        <end position="166"/>
    </location>
</feature>
<dbReference type="Pfam" id="PF25917">
    <property type="entry name" value="BSH_RND"/>
    <property type="match status" value="1"/>
</dbReference>
<keyword evidence="2" id="KW-0175">Coiled coil</keyword>
<reference evidence="5 6" key="1">
    <citation type="journal article" date="2018" name="Environ. Microbiol.">
        <title>Isolation and genomic characterization of Novimethylophilus kurashikiensis gen. nov. sp. nov., a new lanthanide-dependent methylotrophic species of Methylophilaceae.</title>
        <authorList>
            <person name="Lv H."/>
            <person name="Sahin N."/>
            <person name="Tani A."/>
        </authorList>
    </citation>
    <scope>NUCLEOTIDE SEQUENCE [LARGE SCALE GENOMIC DNA]</scope>
    <source>
        <strain evidence="5 6">La2-4</strain>
    </source>
</reference>
<dbReference type="GO" id="GO:0015562">
    <property type="term" value="F:efflux transmembrane transporter activity"/>
    <property type="evidence" value="ECO:0007669"/>
    <property type="project" value="TreeGrafter"/>
</dbReference>
<dbReference type="PANTHER" id="PTHR30469:SF18">
    <property type="entry name" value="RESISTANCE-NODULATION-CELL DIVISION (RND) EFFLUX MEMBRANE FUSION PROTEIN-RELATED"/>
    <property type="match status" value="1"/>
</dbReference>
<protein>
    <submittedName>
        <fullName evidence="5">Hemolysin secretion protein D</fullName>
    </submittedName>
</protein>
<comment type="caution">
    <text evidence="5">The sequence shown here is derived from an EMBL/GenBank/DDBJ whole genome shotgun (WGS) entry which is preliminary data.</text>
</comment>
<evidence type="ECO:0000313" key="5">
    <source>
        <dbReference type="EMBL" id="GBG12910.1"/>
    </source>
</evidence>
<gene>
    <name evidence="5" type="ORF">NMK_0447</name>
</gene>
<feature type="signal peptide" evidence="3">
    <location>
        <begin position="1"/>
        <end position="23"/>
    </location>
</feature>
<dbReference type="NCBIfam" id="TIGR01730">
    <property type="entry name" value="RND_mfp"/>
    <property type="match status" value="1"/>
</dbReference>
<dbReference type="Gene3D" id="1.10.287.470">
    <property type="entry name" value="Helix hairpin bin"/>
    <property type="match status" value="1"/>
</dbReference>
<evidence type="ECO:0000259" key="4">
    <source>
        <dbReference type="Pfam" id="PF25917"/>
    </source>
</evidence>
<dbReference type="InterPro" id="IPR058625">
    <property type="entry name" value="MdtA-like_BSH"/>
</dbReference>
<evidence type="ECO:0000256" key="3">
    <source>
        <dbReference type="SAM" id="SignalP"/>
    </source>
</evidence>
<dbReference type="OrthoDB" id="9806939at2"/>
<feature type="chain" id="PRO_5015314751" evidence="3">
    <location>
        <begin position="24"/>
        <end position="370"/>
    </location>
</feature>
<dbReference type="Gene3D" id="2.40.50.100">
    <property type="match status" value="1"/>
</dbReference>
<keyword evidence="3" id="KW-0732">Signal</keyword>
<dbReference type="AlphaFoldDB" id="A0A2R5F2W4"/>
<proteinExistence type="inferred from homology"/>
<feature type="domain" description="Multidrug resistance protein MdtA-like barrel-sandwich hybrid" evidence="4">
    <location>
        <begin position="63"/>
        <end position="197"/>
    </location>
</feature>
<sequence length="370" mass="38887">MRRPQFVSLAVTGISFLALIGCADKTIPDARTQPPLVRVGSVETASPASRTFTGTVAARVQSDLGFRVSGKVLERLVDAGQHVKLGQPLMRIDPKDLQLETQARLESVAAAKARADQAAEEEIRHRDLVEIGAVSASTYDQVKAAADAAKAQLNAAEAQAGVARNASSYAVLLADADGVVMETLAEPGQVVAAGQTVVRIARSGQREATVNLPETLRPVLGSTAQANLFGKEVSAPAKLRQLSSVADALTRTFEARYVLDGALADAPLGATVTIRIPENRTTPQNFLQVPIGAIFDAGSGTGVWVIEGSPTHVSWRAVKVQGLDDSYARIESGLKTGDQIVTLGANLLREGEKVRVAGSEGTTHMAGEVR</sequence>
<accession>A0A2R5F2W4</accession>
<dbReference type="RefSeq" id="WP_109014129.1">
    <property type="nucleotide sequence ID" value="NZ_BDOQ01000002.1"/>
</dbReference>
<organism evidence="5 6">
    <name type="scientific">Novimethylophilus kurashikiensis</name>
    <dbReference type="NCBI Taxonomy" id="1825523"/>
    <lineage>
        <taxon>Bacteria</taxon>
        <taxon>Pseudomonadati</taxon>
        <taxon>Pseudomonadota</taxon>
        <taxon>Betaproteobacteria</taxon>
        <taxon>Nitrosomonadales</taxon>
        <taxon>Methylophilaceae</taxon>
        <taxon>Novimethylophilus</taxon>
    </lineage>
</organism>
<dbReference type="Gene3D" id="2.40.420.20">
    <property type="match status" value="1"/>
</dbReference>
<evidence type="ECO:0000256" key="2">
    <source>
        <dbReference type="SAM" id="Coils"/>
    </source>
</evidence>
<dbReference type="PANTHER" id="PTHR30469">
    <property type="entry name" value="MULTIDRUG RESISTANCE PROTEIN MDTA"/>
    <property type="match status" value="1"/>
</dbReference>
<dbReference type="Gene3D" id="2.40.30.170">
    <property type="match status" value="1"/>
</dbReference>
<dbReference type="EMBL" id="BDOQ01000002">
    <property type="protein sequence ID" value="GBG12910.1"/>
    <property type="molecule type" value="Genomic_DNA"/>
</dbReference>